<dbReference type="InterPro" id="IPR045886">
    <property type="entry name" value="ThiF/MoeB/HesA"/>
</dbReference>
<evidence type="ECO:0000313" key="3">
    <source>
        <dbReference type="EMBL" id="GGR70341.1"/>
    </source>
</evidence>
<dbReference type="SUPFAM" id="SSF69572">
    <property type="entry name" value="Activating enzymes of the ubiquitin-like proteins"/>
    <property type="match status" value="1"/>
</dbReference>
<feature type="region of interest" description="Disordered" evidence="1">
    <location>
        <begin position="1"/>
        <end position="37"/>
    </location>
</feature>
<accession>A0ABQ2RYY7</accession>
<dbReference type="InterPro" id="IPR000594">
    <property type="entry name" value="ThiF_NAD_FAD-bd"/>
</dbReference>
<comment type="caution">
    <text evidence="3">The sequence shown here is derived from an EMBL/GenBank/DDBJ whole genome shotgun (WGS) entry which is preliminary data.</text>
</comment>
<sequence length="282" mass="29186">MPPGAEADGPVAGAGGFYTRRMTDPVRPTPPTGPALTRSELRRYSRQLLVPEWLDAGAQERVRAASVLVVGAGGLGGPVCMALAGAGVGRLIVADDDTVDLSNLHRQTQFTLADVGRAKAAVTAARAQAINPFVAVQPAPRLNAGNVQALLAHADLIIDATDNFGTRYLIADTCAALGREWVWGAASGTSGMVSVFGPHLGLRQLFPEAGDDLSCDEAGVIGPVPAVVGNLMALEALKVLGGVGEPLRGRLWTFDALSARTRTLNLRPPTAPAVGEMGEEVS</sequence>
<dbReference type="Gene3D" id="3.40.50.720">
    <property type="entry name" value="NAD(P)-binding Rossmann-like Domain"/>
    <property type="match status" value="1"/>
</dbReference>
<evidence type="ECO:0000313" key="4">
    <source>
        <dbReference type="Proteomes" id="UP000634308"/>
    </source>
</evidence>
<dbReference type="CDD" id="cd00757">
    <property type="entry name" value="ThiF_MoeB_HesA_family"/>
    <property type="match status" value="1"/>
</dbReference>
<organism evidence="3 4">
    <name type="scientific">Deinococcus seoulensis</name>
    <dbReference type="NCBI Taxonomy" id="1837379"/>
    <lineage>
        <taxon>Bacteria</taxon>
        <taxon>Thermotogati</taxon>
        <taxon>Deinococcota</taxon>
        <taxon>Deinococci</taxon>
        <taxon>Deinococcales</taxon>
        <taxon>Deinococcaceae</taxon>
        <taxon>Deinococcus</taxon>
    </lineage>
</organism>
<dbReference type="PANTHER" id="PTHR10953">
    <property type="entry name" value="UBIQUITIN-ACTIVATING ENZYME E1"/>
    <property type="match status" value="1"/>
</dbReference>
<name>A0ABQ2RYY7_9DEIO</name>
<evidence type="ECO:0000256" key="1">
    <source>
        <dbReference type="SAM" id="MobiDB-lite"/>
    </source>
</evidence>
<dbReference type="EMBL" id="BMQM01000033">
    <property type="protein sequence ID" value="GGR70341.1"/>
    <property type="molecule type" value="Genomic_DNA"/>
</dbReference>
<keyword evidence="4" id="KW-1185">Reference proteome</keyword>
<gene>
    <name evidence="3" type="ORF">GCM10008959_35080</name>
</gene>
<evidence type="ECO:0000259" key="2">
    <source>
        <dbReference type="Pfam" id="PF00899"/>
    </source>
</evidence>
<proteinExistence type="predicted"/>
<dbReference type="PANTHER" id="PTHR10953:SF102">
    <property type="entry name" value="ADENYLYLTRANSFERASE AND SULFURTRANSFERASE MOCS3"/>
    <property type="match status" value="1"/>
</dbReference>
<protein>
    <submittedName>
        <fullName evidence="3">Molybdopterin biosynthesis protein MoeB</fullName>
    </submittedName>
</protein>
<dbReference type="Proteomes" id="UP000634308">
    <property type="component" value="Unassembled WGS sequence"/>
</dbReference>
<reference evidence="4" key="1">
    <citation type="journal article" date="2019" name="Int. J. Syst. Evol. Microbiol.">
        <title>The Global Catalogue of Microorganisms (GCM) 10K type strain sequencing project: providing services to taxonomists for standard genome sequencing and annotation.</title>
        <authorList>
            <consortium name="The Broad Institute Genomics Platform"/>
            <consortium name="The Broad Institute Genome Sequencing Center for Infectious Disease"/>
            <person name="Wu L."/>
            <person name="Ma J."/>
        </authorList>
    </citation>
    <scope>NUCLEOTIDE SEQUENCE [LARGE SCALE GENOMIC DNA]</scope>
    <source>
        <strain evidence="4">JCM 31404</strain>
    </source>
</reference>
<dbReference type="InterPro" id="IPR035985">
    <property type="entry name" value="Ubiquitin-activating_enz"/>
</dbReference>
<dbReference type="Pfam" id="PF00899">
    <property type="entry name" value="ThiF"/>
    <property type="match status" value="1"/>
</dbReference>
<feature type="domain" description="THIF-type NAD/FAD binding fold" evidence="2">
    <location>
        <begin position="44"/>
        <end position="268"/>
    </location>
</feature>